<dbReference type="Pfam" id="PF00574">
    <property type="entry name" value="CLP_protease"/>
    <property type="match status" value="1"/>
</dbReference>
<dbReference type="PANTHER" id="PTHR10381:SF11">
    <property type="entry name" value="ATP-DEPENDENT CLP PROTEASE PROTEOLYTIC SUBUNIT, MITOCHONDRIAL"/>
    <property type="match status" value="1"/>
</dbReference>
<accession>A0A8S5PPN5</accession>
<keyword evidence="2" id="KW-0645">Protease</keyword>
<name>A0A8S5PPN5_9CAUD</name>
<keyword evidence="2" id="KW-0378">Hydrolase</keyword>
<evidence type="ECO:0000256" key="1">
    <source>
        <dbReference type="ARBA" id="ARBA00007039"/>
    </source>
</evidence>
<organism evidence="2">
    <name type="scientific">Siphoviridae sp. ctD2Q91</name>
    <dbReference type="NCBI Taxonomy" id="2825383"/>
    <lineage>
        <taxon>Viruses</taxon>
        <taxon>Duplodnaviria</taxon>
        <taxon>Heunggongvirae</taxon>
        <taxon>Uroviricota</taxon>
        <taxon>Caudoviricetes</taxon>
    </lineage>
</organism>
<dbReference type="GO" id="GO:0004176">
    <property type="term" value="F:ATP-dependent peptidase activity"/>
    <property type="evidence" value="ECO:0007669"/>
    <property type="project" value="InterPro"/>
</dbReference>
<dbReference type="PRINTS" id="PR00127">
    <property type="entry name" value="CLPPROTEASEP"/>
</dbReference>
<sequence>MVDIPIRGELWDNDSSDILRWWGWRDITAPMDIEQALRDANGDDVTVLVNSPGGDMTVGGEIRSMLRRYSGNVTALIQGHAASAATLAISACRTIRCEPGALLCYHNPSGSAEGDHREMSRAAAGLLSARDCILEMYEARGGTKPRDELIELMDRDTWISPTEAKEYGLIDEIVALEGLGGDPAAFVAAADGRIRLTAHMREEYQAHIAAERERAATEEKARRARAKLRALANY</sequence>
<dbReference type="GO" id="GO:0051117">
    <property type="term" value="F:ATPase binding"/>
    <property type="evidence" value="ECO:0007669"/>
    <property type="project" value="TreeGrafter"/>
</dbReference>
<dbReference type="EMBL" id="BK015471">
    <property type="protein sequence ID" value="DAE08485.1"/>
    <property type="molecule type" value="Genomic_DNA"/>
</dbReference>
<dbReference type="GO" id="GO:0004252">
    <property type="term" value="F:serine-type endopeptidase activity"/>
    <property type="evidence" value="ECO:0007669"/>
    <property type="project" value="InterPro"/>
</dbReference>
<dbReference type="SUPFAM" id="SSF52096">
    <property type="entry name" value="ClpP/crotonase"/>
    <property type="match status" value="1"/>
</dbReference>
<dbReference type="PANTHER" id="PTHR10381">
    <property type="entry name" value="ATP-DEPENDENT CLP PROTEASE PROTEOLYTIC SUBUNIT"/>
    <property type="match status" value="1"/>
</dbReference>
<dbReference type="InterPro" id="IPR029045">
    <property type="entry name" value="ClpP/crotonase-like_dom_sf"/>
</dbReference>
<evidence type="ECO:0000313" key="2">
    <source>
        <dbReference type="EMBL" id="DAE08485.1"/>
    </source>
</evidence>
<dbReference type="GO" id="GO:0009368">
    <property type="term" value="C:endopeptidase Clp complex"/>
    <property type="evidence" value="ECO:0007669"/>
    <property type="project" value="TreeGrafter"/>
</dbReference>
<reference evidence="2" key="1">
    <citation type="journal article" date="2021" name="Proc. Natl. Acad. Sci. U.S.A.">
        <title>A Catalog of Tens of Thousands of Viruses from Human Metagenomes Reveals Hidden Associations with Chronic Diseases.</title>
        <authorList>
            <person name="Tisza M.J."/>
            <person name="Buck C.B."/>
        </authorList>
    </citation>
    <scope>NUCLEOTIDE SEQUENCE</scope>
    <source>
        <strain evidence="2">CtD2Q91</strain>
    </source>
</reference>
<dbReference type="GO" id="GO:0006515">
    <property type="term" value="P:protein quality control for misfolded or incompletely synthesized proteins"/>
    <property type="evidence" value="ECO:0007669"/>
    <property type="project" value="TreeGrafter"/>
</dbReference>
<proteinExistence type="inferred from homology"/>
<protein>
    <submittedName>
        <fullName evidence="2">Putative ATP dependent Clp protease</fullName>
    </submittedName>
</protein>
<dbReference type="Gene3D" id="3.90.226.10">
    <property type="entry name" value="2-enoyl-CoA Hydratase, Chain A, domain 1"/>
    <property type="match status" value="1"/>
</dbReference>
<dbReference type="InterPro" id="IPR001907">
    <property type="entry name" value="ClpP"/>
</dbReference>
<comment type="similarity">
    <text evidence="1">Belongs to the peptidase S14 family.</text>
</comment>
<dbReference type="InterPro" id="IPR023562">
    <property type="entry name" value="ClpP/TepA"/>
</dbReference>
<dbReference type="CDD" id="cd07016">
    <property type="entry name" value="S14_ClpP_1"/>
    <property type="match status" value="1"/>
</dbReference>